<dbReference type="SUPFAM" id="SSF52540">
    <property type="entry name" value="P-loop containing nucleoside triphosphate hydrolases"/>
    <property type="match status" value="1"/>
</dbReference>
<dbReference type="Pfam" id="PF01926">
    <property type="entry name" value="MMR_HSR1"/>
    <property type="match status" value="1"/>
</dbReference>
<feature type="region of interest" description="Disordered" evidence="5">
    <location>
        <begin position="1"/>
        <end position="50"/>
    </location>
</feature>
<evidence type="ECO:0000256" key="2">
    <source>
        <dbReference type="ARBA" id="ARBA00023134"/>
    </source>
</evidence>
<keyword evidence="1" id="KW-0547">Nucleotide-binding</keyword>
<evidence type="ECO:0000313" key="7">
    <source>
        <dbReference type="EMBL" id="CAL1548880.1"/>
    </source>
</evidence>
<sequence>MPRKKPFSGKQKKLQLKDKKTRKQDGPAYLANSDSDNELPKLKKHGGKKSLQCGDIGREALLNEFDIQKINEQPVKGVDKGSKFDINSFKLYFFKESEEKIHQKKKESRLPVKLLSEKHVAYNLEDVYPPTAKLDFPKRQPWNFLLSKEQLEQQERQYFKNYVLDILDQPRALDLSYFELNLETWRQLWRVLEISDVLLVIADIRYPVLHIPPSLINHVLKELHKQVIIILNKVDFAPVVLALAWKRYLHTLFPGIHVIFFTSYPRQTKGEEENSVDFDPSASIYRRAYKKKAVPVGPSELLRVCKEIVQTKADLSSWEQKIAENKAMTMADDDEDEPDEASAALDDDGLDMTEQEMYEQAAHAKYKNGIVTIGCIGYPNVGKSSVLNALVGKKVHIKF</sequence>
<evidence type="ECO:0000256" key="1">
    <source>
        <dbReference type="ARBA" id="ARBA00022741"/>
    </source>
</evidence>
<evidence type="ECO:0000256" key="4">
    <source>
        <dbReference type="ARBA" id="ARBA00039902"/>
    </source>
</evidence>
<accession>A0AAV2ISW6</accession>
<dbReference type="InterPro" id="IPR006073">
    <property type="entry name" value="GTP-bd"/>
</dbReference>
<dbReference type="GO" id="GO:0003924">
    <property type="term" value="F:GTPase activity"/>
    <property type="evidence" value="ECO:0007669"/>
    <property type="project" value="InterPro"/>
</dbReference>
<dbReference type="InterPro" id="IPR027417">
    <property type="entry name" value="P-loop_NTPase"/>
</dbReference>
<dbReference type="AlphaFoldDB" id="A0AAV2ISW6"/>
<dbReference type="PANTHER" id="PTHR45709:SF3">
    <property type="entry name" value="GUANINE NUCLEOTIDE-BINDING PROTEIN-LIKE 1"/>
    <property type="match status" value="1"/>
</dbReference>
<gene>
    <name evidence="7" type="ORF">GSLYS_00022197001</name>
</gene>
<keyword evidence="8" id="KW-1185">Reference proteome</keyword>
<dbReference type="Proteomes" id="UP001497497">
    <property type="component" value="Unassembled WGS sequence"/>
</dbReference>
<keyword evidence="2" id="KW-0342">GTP-binding</keyword>
<dbReference type="EMBL" id="CAXITT010002018">
    <property type="protein sequence ID" value="CAL1548880.1"/>
    <property type="molecule type" value="Genomic_DNA"/>
</dbReference>
<feature type="region of interest" description="Disordered" evidence="5">
    <location>
        <begin position="328"/>
        <end position="348"/>
    </location>
</feature>
<dbReference type="PANTHER" id="PTHR45709">
    <property type="entry name" value="LARGE SUBUNIT GTPASE 1 HOMOLOG-RELATED"/>
    <property type="match status" value="1"/>
</dbReference>
<feature type="domain" description="G" evidence="6">
    <location>
        <begin position="373"/>
        <end position="396"/>
    </location>
</feature>
<evidence type="ECO:0000256" key="5">
    <source>
        <dbReference type="SAM" id="MobiDB-lite"/>
    </source>
</evidence>
<protein>
    <recommendedName>
        <fullName evidence="4">Guanine nucleotide-binding protein-like 1</fullName>
    </recommendedName>
</protein>
<dbReference type="Gene3D" id="3.40.50.300">
    <property type="entry name" value="P-loop containing nucleotide triphosphate hydrolases"/>
    <property type="match status" value="1"/>
</dbReference>
<feature type="compositionally biased region" description="Basic residues" evidence="5">
    <location>
        <begin position="1"/>
        <end position="22"/>
    </location>
</feature>
<name>A0AAV2ISW6_LYMST</name>
<evidence type="ECO:0000259" key="6">
    <source>
        <dbReference type="Pfam" id="PF01926"/>
    </source>
</evidence>
<feature type="compositionally biased region" description="Acidic residues" evidence="5">
    <location>
        <begin position="331"/>
        <end position="348"/>
    </location>
</feature>
<evidence type="ECO:0000313" key="8">
    <source>
        <dbReference type="Proteomes" id="UP001497497"/>
    </source>
</evidence>
<comment type="function">
    <text evidence="3">Possible regulatory or functional link with the histocompatibility cluster.</text>
</comment>
<evidence type="ECO:0000256" key="3">
    <source>
        <dbReference type="ARBA" id="ARBA00037770"/>
    </source>
</evidence>
<organism evidence="7 8">
    <name type="scientific">Lymnaea stagnalis</name>
    <name type="common">Great pond snail</name>
    <name type="synonym">Helix stagnalis</name>
    <dbReference type="NCBI Taxonomy" id="6523"/>
    <lineage>
        <taxon>Eukaryota</taxon>
        <taxon>Metazoa</taxon>
        <taxon>Spiralia</taxon>
        <taxon>Lophotrochozoa</taxon>
        <taxon>Mollusca</taxon>
        <taxon>Gastropoda</taxon>
        <taxon>Heterobranchia</taxon>
        <taxon>Euthyneura</taxon>
        <taxon>Panpulmonata</taxon>
        <taxon>Hygrophila</taxon>
        <taxon>Lymnaeoidea</taxon>
        <taxon>Lymnaeidae</taxon>
        <taxon>Lymnaea</taxon>
    </lineage>
</organism>
<dbReference type="InterPro" id="IPR043358">
    <property type="entry name" value="GNL1-like"/>
</dbReference>
<proteinExistence type="predicted"/>
<comment type="caution">
    <text evidence="7">The sequence shown here is derived from an EMBL/GenBank/DDBJ whole genome shotgun (WGS) entry which is preliminary data.</text>
</comment>
<dbReference type="GO" id="GO:0005525">
    <property type="term" value="F:GTP binding"/>
    <property type="evidence" value="ECO:0007669"/>
    <property type="project" value="UniProtKB-KW"/>
</dbReference>
<reference evidence="7 8" key="1">
    <citation type="submission" date="2024-04" db="EMBL/GenBank/DDBJ databases">
        <authorList>
            <consortium name="Genoscope - CEA"/>
            <person name="William W."/>
        </authorList>
    </citation>
    <scope>NUCLEOTIDE SEQUENCE [LARGE SCALE GENOMIC DNA]</scope>
</reference>